<keyword evidence="1 3" id="KW-0663">Pyridoxal phosphate</keyword>
<reference evidence="5" key="1">
    <citation type="journal article" date="2019" name="Int. J. Syst. Evol. Microbiol.">
        <title>The Global Catalogue of Microorganisms (GCM) 10K type strain sequencing project: providing services to taxonomists for standard genome sequencing and annotation.</title>
        <authorList>
            <consortium name="The Broad Institute Genomics Platform"/>
            <consortium name="The Broad Institute Genome Sequencing Center for Infectious Disease"/>
            <person name="Wu L."/>
            <person name="Ma J."/>
        </authorList>
    </citation>
    <scope>NUCLEOTIDE SEQUENCE [LARGE SCALE GENOMIC DNA]</scope>
    <source>
        <strain evidence="5">KCTC 42282</strain>
    </source>
</reference>
<proteinExistence type="inferred from homology"/>
<dbReference type="PANTHER" id="PTHR30244:SF36">
    <property type="entry name" value="3-OXO-GLUCOSE-6-PHOSPHATE:GLUTAMATE AMINOTRANSFERASE"/>
    <property type="match status" value="1"/>
</dbReference>
<dbReference type="SUPFAM" id="SSF53383">
    <property type="entry name" value="PLP-dependent transferases"/>
    <property type="match status" value="1"/>
</dbReference>
<name>A0ABV7UGP5_9HYPH</name>
<dbReference type="Gene3D" id="3.40.640.10">
    <property type="entry name" value="Type I PLP-dependent aspartate aminotransferase-like (Major domain)"/>
    <property type="match status" value="1"/>
</dbReference>
<protein>
    <submittedName>
        <fullName evidence="4">DegT/DnrJ/EryC1/StrS family aminotransferase</fullName>
    </submittedName>
</protein>
<evidence type="ECO:0000256" key="1">
    <source>
        <dbReference type="ARBA" id="ARBA00022898"/>
    </source>
</evidence>
<dbReference type="Gene3D" id="3.90.1150.10">
    <property type="entry name" value="Aspartate Aminotransferase, domain 1"/>
    <property type="match status" value="1"/>
</dbReference>
<evidence type="ECO:0000313" key="4">
    <source>
        <dbReference type="EMBL" id="MFC3637676.1"/>
    </source>
</evidence>
<comment type="caution">
    <text evidence="4">The sequence shown here is derived from an EMBL/GenBank/DDBJ whole genome shotgun (WGS) entry which is preliminary data.</text>
</comment>
<keyword evidence="4" id="KW-0808">Transferase</keyword>
<dbReference type="InterPro" id="IPR000653">
    <property type="entry name" value="DegT/StrS_aminotransferase"/>
</dbReference>
<comment type="similarity">
    <text evidence="2 3">Belongs to the DegT/DnrJ/EryC1 family.</text>
</comment>
<dbReference type="InterPro" id="IPR015421">
    <property type="entry name" value="PyrdxlP-dep_Trfase_major"/>
</dbReference>
<organism evidence="4 5">
    <name type="scientific">Camelimonas fluminis</name>
    <dbReference type="NCBI Taxonomy" id="1576911"/>
    <lineage>
        <taxon>Bacteria</taxon>
        <taxon>Pseudomonadati</taxon>
        <taxon>Pseudomonadota</taxon>
        <taxon>Alphaproteobacteria</taxon>
        <taxon>Hyphomicrobiales</taxon>
        <taxon>Chelatococcaceae</taxon>
        <taxon>Camelimonas</taxon>
    </lineage>
</organism>
<dbReference type="PIRSF" id="PIRSF000390">
    <property type="entry name" value="PLP_StrS"/>
    <property type="match status" value="1"/>
</dbReference>
<accession>A0ABV7UGP5</accession>
<sequence length="365" mass="39237">MIPFLALGPTYHELKADIDDAIARVLDSGWYILGPEVEAFEAEWAAFCGASHAVGLANGLDALTLALRALDIGPGDEVIVPSNTYIATWLAVSAVGAKIVPVEPEPATHNIDPDRIAVAITPSTKVILPVHLYGQSADLNPILTLARAHGIFVVEDAAQAHGATYRGRHIGAHGDLVCWSFYPGKNLGAFGDAGAITTNRADLAERLQALRNYGSRRKYVNDEQGVNSRLDPIQAAVLRVKLSHLDAWTDRRRTIAAVYAEELKDSGLTLPHVPDWANPAWHLYVVRSPDRDRLQSNLTEAGVGTLIHYPIPPHMQEAYASLGLAAEALPLARQLANEVLSLPMGPHLTSADARAVAAAIRDARA</sequence>
<keyword evidence="5" id="KW-1185">Reference proteome</keyword>
<dbReference type="InterPro" id="IPR015422">
    <property type="entry name" value="PyrdxlP-dep_Trfase_small"/>
</dbReference>
<dbReference type="InterPro" id="IPR015424">
    <property type="entry name" value="PyrdxlP-dep_Trfase"/>
</dbReference>
<dbReference type="PANTHER" id="PTHR30244">
    <property type="entry name" value="TRANSAMINASE"/>
    <property type="match status" value="1"/>
</dbReference>
<dbReference type="CDD" id="cd00616">
    <property type="entry name" value="AHBA_syn"/>
    <property type="match status" value="1"/>
</dbReference>
<evidence type="ECO:0000256" key="2">
    <source>
        <dbReference type="ARBA" id="ARBA00037999"/>
    </source>
</evidence>
<dbReference type="RefSeq" id="WP_191321123.1">
    <property type="nucleotide sequence ID" value="NZ_BNCG01000044.1"/>
</dbReference>
<gene>
    <name evidence="4" type="ORF">ACFONL_09845</name>
</gene>
<dbReference type="Pfam" id="PF01041">
    <property type="entry name" value="DegT_DnrJ_EryC1"/>
    <property type="match status" value="1"/>
</dbReference>
<dbReference type="GO" id="GO:0008483">
    <property type="term" value="F:transaminase activity"/>
    <property type="evidence" value="ECO:0007669"/>
    <property type="project" value="UniProtKB-KW"/>
</dbReference>
<evidence type="ECO:0000313" key="5">
    <source>
        <dbReference type="Proteomes" id="UP001595704"/>
    </source>
</evidence>
<dbReference type="EMBL" id="JBHRYC010000041">
    <property type="protein sequence ID" value="MFC3637676.1"/>
    <property type="molecule type" value="Genomic_DNA"/>
</dbReference>
<keyword evidence="4" id="KW-0032">Aminotransferase</keyword>
<evidence type="ECO:0000256" key="3">
    <source>
        <dbReference type="RuleBase" id="RU004508"/>
    </source>
</evidence>
<dbReference type="Proteomes" id="UP001595704">
    <property type="component" value="Unassembled WGS sequence"/>
</dbReference>